<evidence type="ECO:0000313" key="2">
    <source>
        <dbReference type="Proteomes" id="UP000822688"/>
    </source>
</evidence>
<organism evidence="1 2">
    <name type="scientific">Ceratodon purpureus</name>
    <name type="common">Fire moss</name>
    <name type="synonym">Dicranum purpureum</name>
    <dbReference type="NCBI Taxonomy" id="3225"/>
    <lineage>
        <taxon>Eukaryota</taxon>
        <taxon>Viridiplantae</taxon>
        <taxon>Streptophyta</taxon>
        <taxon>Embryophyta</taxon>
        <taxon>Bryophyta</taxon>
        <taxon>Bryophytina</taxon>
        <taxon>Bryopsida</taxon>
        <taxon>Dicranidae</taxon>
        <taxon>Pseudoditrichales</taxon>
        <taxon>Ditrichaceae</taxon>
        <taxon>Ceratodon</taxon>
    </lineage>
</organism>
<dbReference type="Proteomes" id="UP000822688">
    <property type="component" value="Chromosome 6"/>
</dbReference>
<reference evidence="1 2" key="1">
    <citation type="submission" date="2020-06" db="EMBL/GenBank/DDBJ databases">
        <title>WGS assembly of Ceratodon purpureus strain R40.</title>
        <authorList>
            <person name="Carey S.B."/>
            <person name="Jenkins J."/>
            <person name="Shu S."/>
            <person name="Lovell J.T."/>
            <person name="Sreedasyam A."/>
            <person name="Maumus F."/>
            <person name="Tiley G.P."/>
            <person name="Fernandez-Pozo N."/>
            <person name="Barry K."/>
            <person name="Chen C."/>
            <person name="Wang M."/>
            <person name="Lipzen A."/>
            <person name="Daum C."/>
            <person name="Saski C.A."/>
            <person name="Payton A.C."/>
            <person name="Mcbreen J.C."/>
            <person name="Conrad R.E."/>
            <person name="Kollar L.M."/>
            <person name="Olsson S."/>
            <person name="Huttunen S."/>
            <person name="Landis J.B."/>
            <person name="Wickett N.J."/>
            <person name="Johnson M.G."/>
            <person name="Rensing S.A."/>
            <person name="Grimwood J."/>
            <person name="Schmutz J."/>
            <person name="Mcdaniel S.F."/>
        </authorList>
    </citation>
    <scope>NUCLEOTIDE SEQUENCE [LARGE SCALE GENOMIC DNA]</scope>
    <source>
        <strain evidence="1 2">R40</strain>
    </source>
</reference>
<protein>
    <submittedName>
        <fullName evidence="1">Uncharacterized protein</fullName>
    </submittedName>
</protein>
<proteinExistence type="predicted"/>
<keyword evidence="2" id="KW-1185">Reference proteome</keyword>
<dbReference type="EMBL" id="CM026427">
    <property type="protein sequence ID" value="KAG0568376.1"/>
    <property type="molecule type" value="Genomic_DNA"/>
</dbReference>
<comment type="caution">
    <text evidence="1">The sequence shown here is derived from an EMBL/GenBank/DDBJ whole genome shotgun (WGS) entry which is preliminary data.</text>
</comment>
<accession>A0A8T0H8W7</accession>
<gene>
    <name evidence="1" type="ORF">KC19_6G015600</name>
</gene>
<evidence type="ECO:0000313" key="1">
    <source>
        <dbReference type="EMBL" id="KAG0568376.1"/>
    </source>
</evidence>
<sequence length="89" mass="10290">MVQIIEGCFRTYSSGSAIATAPSRHDSEYQRLHRSSLCLSLTSGYRDRRSQQAHYCRKGSLWPGECEGLRRDLVLFTSLRRFPSCFIRE</sequence>
<name>A0A8T0H8W7_CERPU</name>
<dbReference type="AlphaFoldDB" id="A0A8T0H8W7"/>